<dbReference type="Gene3D" id="3.90.1010.10">
    <property type="match status" value="1"/>
</dbReference>
<feature type="domain" description="Fe-S metabolism associated" evidence="1">
    <location>
        <begin position="3"/>
        <end position="74"/>
    </location>
</feature>
<dbReference type="EMBL" id="CP157893">
    <property type="protein sequence ID" value="XBT18261.1"/>
    <property type="molecule type" value="Genomic_DNA"/>
</dbReference>
<gene>
    <name evidence="2" type="ORF">ABNO52_00210</name>
</gene>
<reference evidence="2" key="1">
    <citation type="submission" date="2024-06" db="EMBL/GenBank/DDBJ databases">
        <title>Diversity, functionality, and evolutionary history of bacterial symbionts in false click beetles (Coleoptera, Throscidae).</title>
        <authorList>
            <person name="Wierz J.C."/>
            <person name="Malm H."/>
            <person name="Kaltenpoth M."/>
            <person name="Engl T."/>
        </authorList>
    </citation>
    <scope>NUCLEOTIDE SEQUENCE</scope>
    <source>
        <strain evidence="2">Tser</strain>
    </source>
</reference>
<name>A0AAU7QSG1_9FLAO</name>
<proteinExistence type="predicted"/>
<dbReference type="SUPFAM" id="SSF82649">
    <property type="entry name" value="SufE/NifU"/>
    <property type="match status" value="1"/>
</dbReference>
<evidence type="ECO:0000259" key="1">
    <source>
        <dbReference type="Pfam" id="PF02657"/>
    </source>
</evidence>
<accession>A0AAU7QSG1</accession>
<dbReference type="InterPro" id="IPR003808">
    <property type="entry name" value="Fe-S_metab-assoc_dom"/>
</dbReference>
<dbReference type="AlphaFoldDB" id="A0AAU7QSG1"/>
<evidence type="ECO:0000313" key="2">
    <source>
        <dbReference type="EMBL" id="XBT18261.1"/>
    </source>
</evidence>
<organism evidence="2">
    <name type="scientific">Candidatus Shikimatogenerans sp. Tser</name>
    <dbReference type="NCBI Taxonomy" id="3158568"/>
    <lineage>
        <taxon>Bacteria</taxon>
        <taxon>Pseudomonadati</taxon>
        <taxon>Bacteroidota</taxon>
        <taxon>Flavobacteriia</taxon>
        <taxon>Flavobacteriales</taxon>
        <taxon>Candidatus Shikimatogenerans</taxon>
    </lineage>
</organism>
<sequence>MKIKIKKQKIKILVNSNSLITINLAIILCKIYNNQNLKNILKSKLKFMKKIQFNKYLSPIRYNSIYEIIKFIKRKSLIKLKNPFII</sequence>
<dbReference type="Pfam" id="PF02657">
    <property type="entry name" value="SufE"/>
    <property type="match status" value="1"/>
</dbReference>
<protein>
    <submittedName>
        <fullName evidence="2">SufE family protein</fullName>
    </submittedName>
</protein>